<dbReference type="EMBL" id="JAUSUO010000003">
    <property type="protein sequence ID" value="MDQ0343062.1"/>
    <property type="molecule type" value="Genomic_DNA"/>
</dbReference>
<proteinExistence type="predicted"/>
<reference evidence="1 2" key="1">
    <citation type="submission" date="2023-07" db="EMBL/GenBank/DDBJ databases">
        <title>Genomic Encyclopedia of Type Strains, Phase IV (KMG-IV): sequencing the most valuable type-strain genomes for metagenomic binning, comparative biology and taxonomic classification.</title>
        <authorList>
            <person name="Goeker M."/>
        </authorList>
    </citation>
    <scope>NUCLEOTIDE SEQUENCE [LARGE SCALE GENOMIC DNA]</scope>
    <source>
        <strain evidence="1 2">DSM 27848</strain>
    </source>
</reference>
<accession>A0ABU0D3T2</accession>
<dbReference type="RefSeq" id="WP_244681381.1">
    <property type="nucleotide sequence ID" value="NZ_JALIRM010000005.1"/>
</dbReference>
<evidence type="ECO:0000313" key="2">
    <source>
        <dbReference type="Proteomes" id="UP001232343"/>
    </source>
</evidence>
<evidence type="ECO:0000313" key="1">
    <source>
        <dbReference type="EMBL" id="MDQ0343062.1"/>
    </source>
</evidence>
<dbReference type="Proteomes" id="UP001232343">
    <property type="component" value="Unassembled WGS sequence"/>
</dbReference>
<protein>
    <recommendedName>
        <fullName evidence="3">Ribosomal protein L22</fullName>
    </recommendedName>
</protein>
<evidence type="ECO:0008006" key="3">
    <source>
        <dbReference type="Google" id="ProtNLM"/>
    </source>
</evidence>
<keyword evidence="2" id="KW-1185">Reference proteome</keyword>
<name>A0ABU0D3T2_9BACI</name>
<sequence>MMNLYTVEKIMKQETRERQRAANQAWMLPKRNQYLKIILRELLEVAFQKTFNFKKQTRKMYDS</sequence>
<gene>
    <name evidence="1" type="ORF">J2S14_001876</name>
</gene>
<comment type="caution">
    <text evidence="1">The sequence shown here is derived from an EMBL/GenBank/DDBJ whole genome shotgun (WGS) entry which is preliminary data.</text>
</comment>
<organism evidence="1 2">
    <name type="scientific">Lederbergia wuyishanensis</name>
    <dbReference type="NCBI Taxonomy" id="1347903"/>
    <lineage>
        <taxon>Bacteria</taxon>
        <taxon>Bacillati</taxon>
        <taxon>Bacillota</taxon>
        <taxon>Bacilli</taxon>
        <taxon>Bacillales</taxon>
        <taxon>Bacillaceae</taxon>
        <taxon>Lederbergia</taxon>
    </lineage>
</organism>